<proteinExistence type="predicted"/>
<dbReference type="Pfam" id="PF00005">
    <property type="entry name" value="ABC_tran"/>
    <property type="match status" value="1"/>
</dbReference>
<dbReference type="InterPro" id="IPR003593">
    <property type="entry name" value="AAA+_ATPase"/>
</dbReference>
<accession>A0A1G9BBQ6</accession>
<evidence type="ECO:0000256" key="2">
    <source>
        <dbReference type="ARBA" id="ARBA00022741"/>
    </source>
</evidence>
<keyword evidence="2" id="KW-0547">Nucleotide-binding</keyword>
<dbReference type="Proteomes" id="UP000199053">
    <property type="component" value="Unassembled WGS sequence"/>
</dbReference>
<dbReference type="RefSeq" id="WP_092157432.1">
    <property type="nucleotide sequence ID" value="NZ_FNGA01000001.1"/>
</dbReference>
<dbReference type="PROSITE" id="PS00211">
    <property type="entry name" value="ABC_TRANSPORTER_1"/>
    <property type="match status" value="1"/>
</dbReference>
<dbReference type="OrthoDB" id="9809450at2"/>
<evidence type="ECO:0000259" key="4">
    <source>
        <dbReference type="PROSITE" id="PS50893"/>
    </source>
</evidence>
<protein>
    <submittedName>
        <fullName evidence="5">Molybdate transport system ATP-binding protein</fullName>
    </submittedName>
</protein>
<evidence type="ECO:0000256" key="3">
    <source>
        <dbReference type="ARBA" id="ARBA00022840"/>
    </source>
</evidence>
<dbReference type="PANTHER" id="PTHR42781:SF4">
    <property type="entry name" value="SPERMIDINE_PUTRESCINE IMPORT ATP-BINDING PROTEIN POTA"/>
    <property type="match status" value="1"/>
</dbReference>
<dbReference type="GO" id="GO:0016887">
    <property type="term" value="F:ATP hydrolysis activity"/>
    <property type="evidence" value="ECO:0007669"/>
    <property type="project" value="InterPro"/>
</dbReference>
<dbReference type="PROSITE" id="PS50893">
    <property type="entry name" value="ABC_TRANSPORTER_2"/>
    <property type="match status" value="1"/>
</dbReference>
<keyword evidence="3 5" id="KW-0067">ATP-binding</keyword>
<dbReference type="InterPro" id="IPR017871">
    <property type="entry name" value="ABC_transporter-like_CS"/>
</dbReference>
<dbReference type="AlphaFoldDB" id="A0A1G9BBQ6"/>
<dbReference type="InterPro" id="IPR050093">
    <property type="entry name" value="ABC_SmlMolc_Importer"/>
</dbReference>
<dbReference type="InterPro" id="IPR003439">
    <property type="entry name" value="ABC_transporter-like_ATP-bd"/>
</dbReference>
<evidence type="ECO:0000313" key="6">
    <source>
        <dbReference type="Proteomes" id="UP000199053"/>
    </source>
</evidence>
<gene>
    <name evidence="5" type="ORF">SAMN05660337_0239</name>
</gene>
<dbReference type="InterPro" id="IPR027417">
    <property type="entry name" value="P-loop_NTPase"/>
</dbReference>
<feature type="domain" description="ABC transporter" evidence="4">
    <location>
        <begin position="2"/>
        <end position="228"/>
    </location>
</feature>
<dbReference type="PANTHER" id="PTHR42781">
    <property type="entry name" value="SPERMIDINE/PUTRESCINE IMPORT ATP-BINDING PROTEIN POTA"/>
    <property type="match status" value="1"/>
</dbReference>
<keyword evidence="6" id="KW-1185">Reference proteome</keyword>
<name>A0A1G9BBQ6_9BACT</name>
<dbReference type="STRING" id="246191.SAMN05660337_0239"/>
<dbReference type="SMART" id="SM00382">
    <property type="entry name" value="AAA"/>
    <property type="match status" value="1"/>
</dbReference>
<dbReference type="EMBL" id="FNGA01000001">
    <property type="protein sequence ID" value="SDK36958.1"/>
    <property type="molecule type" value="Genomic_DNA"/>
</dbReference>
<evidence type="ECO:0000313" key="5">
    <source>
        <dbReference type="EMBL" id="SDK36958.1"/>
    </source>
</evidence>
<dbReference type="SUPFAM" id="SSF52540">
    <property type="entry name" value="P-loop containing nucleoside triphosphate hydrolases"/>
    <property type="match status" value="1"/>
</dbReference>
<dbReference type="GO" id="GO:0005524">
    <property type="term" value="F:ATP binding"/>
    <property type="evidence" value="ECO:0007669"/>
    <property type="project" value="UniProtKB-KW"/>
</dbReference>
<keyword evidence="1" id="KW-0813">Transport</keyword>
<organism evidence="5 6">
    <name type="scientific">Maridesulfovibrio ferrireducens</name>
    <dbReference type="NCBI Taxonomy" id="246191"/>
    <lineage>
        <taxon>Bacteria</taxon>
        <taxon>Pseudomonadati</taxon>
        <taxon>Thermodesulfobacteriota</taxon>
        <taxon>Desulfovibrionia</taxon>
        <taxon>Desulfovibrionales</taxon>
        <taxon>Desulfovibrionaceae</taxon>
        <taxon>Maridesulfovibrio</taxon>
    </lineage>
</organism>
<evidence type="ECO:0000256" key="1">
    <source>
        <dbReference type="ARBA" id="ARBA00022448"/>
    </source>
</evidence>
<dbReference type="Gene3D" id="3.40.50.300">
    <property type="entry name" value="P-loop containing nucleotide triphosphate hydrolases"/>
    <property type="match status" value="1"/>
</dbReference>
<sequence length="234" mass="26174">MTLHLDIRKKLANFTLDVSLSCPEGTLTAIVGPSGAGKSTLIRIISGLELPDEGTVSLGGTCWNDTSKKFHATPQKRGLGLVFQEYTLFPHLTVRKNVAFAAVDKNCVQDLLNKFGIAHIADRKPSGISGGERQRAAFCQALAREPVLLLLDEPFSALDIATRESLRRELRELKKDLNIPMIHVTHDLEEAYYLADKIFVMENGVASPQWLERQNTRRNMNFIVPNQYELVENM</sequence>
<reference evidence="6" key="1">
    <citation type="submission" date="2016-10" db="EMBL/GenBank/DDBJ databases">
        <authorList>
            <person name="Varghese N."/>
            <person name="Submissions S."/>
        </authorList>
    </citation>
    <scope>NUCLEOTIDE SEQUENCE [LARGE SCALE GENOMIC DNA]</scope>
    <source>
        <strain evidence="6">DSM 16995</strain>
    </source>
</reference>